<dbReference type="AlphaFoldDB" id="A0A081XJP7"/>
<evidence type="ECO:0008006" key="3">
    <source>
        <dbReference type="Google" id="ProtNLM"/>
    </source>
</evidence>
<name>A0A081XJP7_STRTO</name>
<accession>A0A081XJP7</accession>
<dbReference type="eggNOG" id="ENOG5033PI0">
    <property type="taxonomic scope" value="Bacteria"/>
</dbReference>
<dbReference type="Proteomes" id="UP000028341">
    <property type="component" value="Unassembled WGS sequence"/>
</dbReference>
<sequence>MVTASPSDPYARHVLARMADFFTDEGTPWARRLWDIGSVLALEELWEAGYWQAHGVLSPAACDWQRIQLGALIGPDRGLGDRELRKELTGLLKHPLPDPSPARRRLKEIIGHVRSGYLERWATAVSAPVDQRVKPERFSRTVASHLLDLGYSASYLKAWAKELYDAHATTADTAAAAVELARRQARSYDVLVALEKVPRRELAEPLEHWYGKGKVVAWLREHGHDTAGIRPGGGFVYQFTALDPFSAAEQARQMLERMTARSQFLRRDRGGVKPLSHIWVAGHPRPVPLDPPARGADVLTLVNEGHLYKVAGARSRTDDALELAAAVNRGPLAPAVAGAWAAIESLLSNPDDPKGEGERSGKAVAADRMAAIIACSWPRAELTALAHRHKPRALDELARAVAGCTTNQKRARVVAEALLAHGASALDFTGAATKYSDRPAAQRMADLVQNPRPVLNDVAGAFRIALRRLYRTRNIILHGGATQGVALEASLRTAAPLVGAGLDRIIHADYVEGLDPLDLAARADVALTLVNGETGLSVVDLLEPA</sequence>
<gene>
    <name evidence="1" type="ORF">BU52_28445</name>
</gene>
<keyword evidence="2" id="KW-1185">Reference proteome</keyword>
<organism evidence="1 2">
    <name type="scientific">Streptomyces toyocaensis</name>
    <dbReference type="NCBI Taxonomy" id="55952"/>
    <lineage>
        <taxon>Bacteria</taxon>
        <taxon>Bacillati</taxon>
        <taxon>Actinomycetota</taxon>
        <taxon>Actinomycetes</taxon>
        <taxon>Kitasatosporales</taxon>
        <taxon>Streptomycetaceae</taxon>
        <taxon>Streptomyces</taxon>
    </lineage>
</organism>
<reference evidence="1 2" key="1">
    <citation type="submission" date="2014-02" db="EMBL/GenBank/DDBJ databases">
        <title>The genome announcement of Streptomyces toyocaensis NRRL15009.</title>
        <authorList>
            <person name="Hong H.-J."/>
            <person name="Kwun M.J."/>
        </authorList>
    </citation>
    <scope>NUCLEOTIDE SEQUENCE [LARGE SCALE GENOMIC DNA]</scope>
    <source>
        <strain evidence="1 2">NRRL 15009</strain>
    </source>
</reference>
<comment type="caution">
    <text evidence="1">The sequence shown here is derived from an EMBL/GenBank/DDBJ whole genome shotgun (WGS) entry which is preliminary data.</text>
</comment>
<evidence type="ECO:0000313" key="1">
    <source>
        <dbReference type="EMBL" id="KES03770.1"/>
    </source>
</evidence>
<dbReference type="EMBL" id="JFCB01000034">
    <property type="protein sequence ID" value="KES03770.1"/>
    <property type="molecule type" value="Genomic_DNA"/>
</dbReference>
<dbReference type="STRING" id="55952.BU52_28445"/>
<evidence type="ECO:0000313" key="2">
    <source>
        <dbReference type="Proteomes" id="UP000028341"/>
    </source>
</evidence>
<proteinExistence type="predicted"/>
<protein>
    <recommendedName>
        <fullName evidence="3">Integrase</fullName>
    </recommendedName>
</protein>